<dbReference type="Proteomes" id="UP001430953">
    <property type="component" value="Unassembled WGS sequence"/>
</dbReference>
<proteinExistence type="predicted"/>
<comment type="caution">
    <text evidence="1">The sequence shown here is derived from an EMBL/GenBank/DDBJ whole genome shotgun (WGS) entry which is preliminary data.</text>
</comment>
<sequence length="152" mass="17388">MLILGSISATTSILIYTRSRLHVRVRAFKSKGASCNNKSGGSVQRTTRTSIDGIAPLSCLAKGSLIIERKNIDLRELVNLTFEESFYRDYQSLHLKLFHCLFDSIQVKIRQLLYLLSPQDYKITLETRDVISARVSIFINIYKCLIFQVKKI</sequence>
<organism evidence="1 2">
    <name type="scientific">Cardiocondyla obscurior</name>
    <dbReference type="NCBI Taxonomy" id="286306"/>
    <lineage>
        <taxon>Eukaryota</taxon>
        <taxon>Metazoa</taxon>
        <taxon>Ecdysozoa</taxon>
        <taxon>Arthropoda</taxon>
        <taxon>Hexapoda</taxon>
        <taxon>Insecta</taxon>
        <taxon>Pterygota</taxon>
        <taxon>Neoptera</taxon>
        <taxon>Endopterygota</taxon>
        <taxon>Hymenoptera</taxon>
        <taxon>Apocrita</taxon>
        <taxon>Aculeata</taxon>
        <taxon>Formicoidea</taxon>
        <taxon>Formicidae</taxon>
        <taxon>Myrmicinae</taxon>
        <taxon>Cardiocondyla</taxon>
    </lineage>
</organism>
<reference evidence="1 2" key="1">
    <citation type="submission" date="2023-03" db="EMBL/GenBank/DDBJ databases">
        <title>High recombination rates correlate with genetic variation in Cardiocondyla obscurior ants.</title>
        <authorList>
            <person name="Errbii M."/>
        </authorList>
    </citation>
    <scope>NUCLEOTIDE SEQUENCE [LARGE SCALE GENOMIC DNA]</scope>
    <source>
        <strain evidence="1">Alpha-2009</strain>
        <tissue evidence="1">Whole body</tissue>
    </source>
</reference>
<evidence type="ECO:0000313" key="1">
    <source>
        <dbReference type="EMBL" id="KAL0102114.1"/>
    </source>
</evidence>
<keyword evidence="2" id="KW-1185">Reference proteome</keyword>
<evidence type="ECO:0000313" key="2">
    <source>
        <dbReference type="Proteomes" id="UP001430953"/>
    </source>
</evidence>
<gene>
    <name evidence="1" type="ORF">PUN28_018568</name>
</gene>
<name>A0AAW2EEG9_9HYME</name>
<dbReference type="AlphaFoldDB" id="A0AAW2EEG9"/>
<dbReference type="EMBL" id="JADYXP020000023">
    <property type="protein sequence ID" value="KAL0102114.1"/>
    <property type="molecule type" value="Genomic_DNA"/>
</dbReference>
<protein>
    <submittedName>
        <fullName evidence="1">Uncharacterized protein</fullName>
    </submittedName>
</protein>
<accession>A0AAW2EEG9</accession>